<accession>A0ACA9KBF5</accession>
<evidence type="ECO:0000313" key="2">
    <source>
        <dbReference type="Proteomes" id="UP000789702"/>
    </source>
</evidence>
<organism evidence="1 2">
    <name type="scientific">Dentiscutata heterogama</name>
    <dbReference type="NCBI Taxonomy" id="1316150"/>
    <lineage>
        <taxon>Eukaryota</taxon>
        <taxon>Fungi</taxon>
        <taxon>Fungi incertae sedis</taxon>
        <taxon>Mucoromycota</taxon>
        <taxon>Glomeromycotina</taxon>
        <taxon>Glomeromycetes</taxon>
        <taxon>Diversisporales</taxon>
        <taxon>Gigasporaceae</taxon>
        <taxon>Dentiscutata</taxon>
    </lineage>
</organism>
<protein>
    <submittedName>
        <fullName evidence="1">372_t:CDS:1</fullName>
    </submittedName>
</protein>
<dbReference type="EMBL" id="CAJVPU010000827">
    <property type="protein sequence ID" value="CAG8463234.1"/>
    <property type="molecule type" value="Genomic_DNA"/>
</dbReference>
<dbReference type="Proteomes" id="UP000789702">
    <property type="component" value="Unassembled WGS sequence"/>
</dbReference>
<keyword evidence="2" id="KW-1185">Reference proteome</keyword>
<proteinExistence type="predicted"/>
<name>A0ACA9KBF5_9GLOM</name>
<evidence type="ECO:0000313" key="1">
    <source>
        <dbReference type="EMBL" id="CAG8463234.1"/>
    </source>
</evidence>
<sequence>MLSKKKRTPKLLELYPENKELKSLKRDIKTTEKCCRKLKKLANLRETTTDREDSTDKLKTQDEKEKTNTRTELKL</sequence>
<reference evidence="1" key="1">
    <citation type="submission" date="2021-06" db="EMBL/GenBank/DDBJ databases">
        <authorList>
            <person name="Kallberg Y."/>
            <person name="Tangrot J."/>
            <person name="Rosling A."/>
        </authorList>
    </citation>
    <scope>NUCLEOTIDE SEQUENCE</scope>
    <source>
        <strain evidence="1">IL203A</strain>
    </source>
</reference>
<comment type="caution">
    <text evidence="1">The sequence shown here is derived from an EMBL/GenBank/DDBJ whole genome shotgun (WGS) entry which is preliminary data.</text>
</comment>
<gene>
    <name evidence="1" type="ORF">DHETER_LOCUS1378</name>
</gene>